<dbReference type="Proteomes" id="UP000265692">
    <property type="component" value="Unassembled WGS sequence"/>
</dbReference>
<feature type="transmembrane region" description="Helical" evidence="1">
    <location>
        <begin position="49"/>
        <end position="69"/>
    </location>
</feature>
<comment type="caution">
    <text evidence="2">The sequence shown here is derived from an EMBL/GenBank/DDBJ whole genome shotgun (WGS) entry which is preliminary data.</text>
</comment>
<dbReference type="RefSeq" id="WP_118876409.1">
    <property type="nucleotide sequence ID" value="NZ_QWEI01000005.1"/>
</dbReference>
<accession>A0A396SCN7</accession>
<keyword evidence="3" id="KW-1185">Reference proteome</keyword>
<evidence type="ECO:0000313" key="2">
    <source>
        <dbReference type="EMBL" id="RHW36118.1"/>
    </source>
</evidence>
<evidence type="ECO:0008006" key="4">
    <source>
        <dbReference type="Google" id="ProtNLM"/>
    </source>
</evidence>
<organism evidence="2 3">
    <name type="scientific">Ureibacillus yapensis</name>
    <dbReference type="NCBI Taxonomy" id="2304605"/>
    <lineage>
        <taxon>Bacteria</taxon>
        <taxon>Bacillati</taxon>
        <taxon>Bacillota</taxon>
        <taxon>Bacilli</taxon>
        <taxon>Bacillales</taxon>
        <taxon>Caryophanaceae</taxon>
        <taxon>Ureibacillus</taxon>
    </lineage>
</organism>
<gene>
    <name evidence="2" type="ORF">D1B33_10780</name>
</gene>
<feature type="transmembrane region" description="Helical" evidence="1">
    <location>
        <begin position="20"/>
        <end position="37"/>
    </location>
</feature>
<keyword evidence="1" id="KW-0812">Transmembrane</keyword>
<dbReference type="AlphaFoldDB" id="A0A396SCN7"/>
<feature type="transmembrane region" description="Helical" evidence="1">
    <location>
        <begin position="136"/>
        <end position="155"/>
    </location>
</feature>
<keyword evidence="1" id="KW-1133">Transmembrane helix</keyword>
<reference evidence="2 3" key="1">
    <citation type="submission" date="2018-08" db="EMBL/GenBank/DDBJ databases">
        <title>Lysinibacillus sp. YLB-03 draft genome sequence.</title>
        <authorList>
            <person name="Yu L."/>
        </authorList>
    </citation>
    <scope>NUCLEOTIDE SEQUENCE [LARGE SCALE GENOMIC DNA]</scope>
    <source>
        <strain evidence="2 3">YLB-03</strain>
    </source>
</reference>
<name>A0A396SCN7_9BACL</name>
<sequence length="187" mass="20878">MSKQVQVISINEQKVIKQTIMLTIILSVLFVAINYMIQPQFSFSILRFLLGAAIYLIISLVLVVLNEILNLIGYRLRAKVAPESLSLSIYPEKGLIFSKTTEKIKNVHYQSIFLTSFSFSGVIPLAIGFATGSYPLLLASASFIAGGLANFIGIFKLRKYPDDCLVQDLPEQFSVHVYLDEKQASHK</sequence>
<protein>
    <recommendedName>
        <fullName evidence="4">DUF3267 domain-containing protein</fullName>
    </recommendedName>
</protein>
<dbReference type="EMBL" id="QWEI01000005">
    <property type="protein sequence ID" value="RHW36118.1"/>
    <property type="molecule type" value="Genomic_DNA"/>
</dbReference>
<evidence type="ECO:0000256" key="1">
    <source>
        <dbReference type="SAM" id="Phobius"/>
    </source>
</evidence>
<keyword evidence="1" id="KW-0472">Membrane</keyword>
<dbReference type="OrthoDB" id="2734334at2"/>
<proteinExistence type="predicted"/>
<evidence type="ECO:0000313" key="3">
    <source>
        <dbReference type="Proteomes" id="UP000265692"/>
    </source>
</evidence>
<feature type="transmembrane region" description="Helical" evidence="1">
    <location>
        <begin position="112"/>
        <end position="130"/>
    </location>
</feature>